<dbReference type="PIRSF" id="PIRSF000545">
    <property type="entry name" value="Pantothenate_kin"/>
    <property type="match status" value="1"/>
</dbReference>
<keyword evidence="12 14" id="KW-0173">Coenzyme A biosynthesis</keyword>
<feature type="binding site" evidence="14">
    <location>
        <begin position="90"/>
        <end position="97"/>
    </location>
    <ligand>
        <name>ATP</name>
        <dbReference type="ChEBI" id="CHEBI:30616"/>
    </ligand>
</feature>
<comment type="subcellular location">
    <subcellularLocation>
        <location evidence="2 14 15">Cytoplasm</location>
    </subcellularLocation>
</comment>
<evidence type="ECO:0000313" key="18">
    <source>
        <dbReference type="Proteomes" id="UP000188993"/>
    </source>
</evidence>
<keyword evidence="10 14" id="KW-0418">Kinase</keyword>
<evidence type="ECO:0000256" key="10">
    <source>
        <dbReference type="ARBA" id="ARBA00022777"/>
    </source>
</evidence>
<evidence type="ECO:0000256" key="8">
    <source>
        <dbReference type="ARBA" id="ARBA00022679"/>
    </source>
</evidence>
<evidence type="ECO:0000256" key="4">
    <source>
        <dbReference type="ARBA" id="ARBA00006087"/>
    </source>
</evidence>
<evidence type="ECO:0000256" key="15">
    <source>
        <dbReference type="RuleBase" id="RU003530"/>
    </source>
</evidence>
<evidence type="ECO:0000256" key="3">
    <source>
        <dbReference type="ARBA" id="ARBA00005225"/>
    </source>
</evidence>
<comment type="pathway">
    <text evidence="3 14 15">Cofactor biosynthesis; coenzyme A biosynthesis; CoA from (R)-pantothenate: step 1/5.</text>
</comment>
<keyword evidence="8 14" id="KW-0808">Transferase</keyword>
<evidence type="ECO:0000256" key="1">
    <source>
        <dbReference type="ARBA" id="ARBA00001206"/>
    </source>
</evidence>
<dbReference type="GO" id="GO:0005524">
    <property type="term" value="F:ATP binding"/>
    <property type="evidence" value="ECO:0007669"/>
    <property type="project" value="UniProtKB-UniRule"/>
</dbReference>
<evidence type="ECO:0000259" key="16">
    <source>
        <dbReference type="Pfam" id="PF00485"/>
    </source>
</evidence>
<keyword evidence="11 14" id="KW-0067">ATP-binding</keyword>
<dbReference type="HAMAP" id="MF_00215">
    <property type="entry name" value="Pantothen_kinase_1"/>
    <property type="match status" value="1"/>
</dbReference>
<sequence length="307" mass="35717">MNSNSNYYRIDRDEWKNFHQDSVPLLSEDKLKGLISLNDKLSLADVKDIYVPLVEVIDLYAKNYRNLRRMKSSFLGRSYEPAPLIIGVSGSVAVGKSTTARVLQKLLQKFYPDKKIGMITTDGFLYPNAELKRRGILNRKGFPESYDMGKLIQFLLDIKTVKPHVKYPIYSHRIYDVVPNAYNEIHQPDILIVEGINVLQLPTNEQIYASDFFDYSIYVDAAVENIENWYLERFEMLMDLAIDQPDNYYYSYAIGNRQEAIEMARGVWKTVNLPNLVNFIAPTMTRADLIIHKTDNHFIDYLNIKKY</sequence>
<name>A0A1S6IQ01_9LACT</name>
<dbReference type="Gene3D" id="3.40.50.300">
    <property type="entry name" value="P-loop containing nucleotide triphosphate hydrolases"/>
    <property type="match status" value="1"/>
</dbReference>
<dbReference type="RefSeq" id="WP_062468775.1">
    <property type="nucleotide sequence ID" value="NZ_BBYN01000009.1"/>
</dbReference>
<dbReference type="KEGG" id="jda:BW727_101261"/>
<dbReference type="UniPathway" id="UPA00241">
    <property type="reaction ID" value="UER00352"/>
</dbReference>
<dbReference type="OrthoDB" id="1550976at2"/>
<dbReference type="PANTHER" id="PTHR10285">
    <property type="entry name" value="URIDINE KINASE"/>
    <property type="match status" value="1"/>
</dbReference>
<dbReference type="GO" id="GO:0004594">
    <property type="term" value="F:pantothenate kinase activity"/>
    <property type="evidence" value="ECO:0007669"/>
    <property type="project" value="UniProtKB-UniRule"/>
</dbReference>
<gene>
    <name evidence="14 17" type="primary">coaA</name>
    <name evidence="17" type="ORF">BW727_101261</name>
</gene>
<dbReference type="SUPFAM" id="SSF52540">
    <property type="entry name" value="P-loop containing nucleoside triphosphate hydrolases"/>
    <property type="match status" value="1"/>
</dbReference>
<evidence type="ECO:0000256" key="5">
    <source>
        <dbReference type="ARBA" id="ARBA00012102"/>
    </source>
</evidence>
<dbReference type="InterPro" id="IPR004566">
    <property type="entry name" value="PanK"/>
</dbReference>
<dbReference type="InterPro" id="IPR027417">
    <property type="entry name" value="P-loop_NTPase"/>
</dbReference>
<evidence type="ECO:0000256" key="13">
    <source>
        <dbReference type="ARBA" id="ARBA00032866"/>
    </source>
</evidence>
<dbReference type="GO" id="GO:0005737">
    <property type="term" value="C:cytoplasm"/>
    <property type="evidence" value="ECO:0007669"/>
    <property type="project" value="UniProtKB-SubCell"/>
</dbReference>
<dbReference type="InterPro" id="IPR006083">
    <property type="entry name" value="PRK/URK"/>
</dbReference>
<evidence type="ECO:0000256" key="6">
    <source>
        <dbReference type="ARBA" id="ARBA00015080"/>
    </source>
</evidence>
<evidence type="ECO:0000256" key="9">
    <source>
        <dbReference type="ARBA" id="ARBA00022741"/>
    </source>
</evidence>
<feature type="domain" description="Phosphoribulokinase/uridine kinase" evidence="16">
    <location>
        <begin position="85"/>
        <end position="225"/>
    </location>
</feature>
<comment type="similarity">
    <text evidence="4 14 15">Belongs to the prokaryotic pantothenate kinase family.</text>
</comment>
<evidence type="ECO:0000256" key="11">
    <source>
        <dbReference type="ARBA" id="ARBA00022840"/>
    </source>
</evidence>
<dbReference type="EC" id="2.7.1.33" evidence="5 14"/>
<keyword evidence="7 14" id="KW-0963">Cytoplasm</keyword>
<dbReference type="NCBIfam" id="TIGR00554">
    <property type="entry name" value="panK_bact"/>
    <property type="match status" value="1"/>
</dbReference>
<comment type="catalytic activity">
    <reaction evidence="1 14 15">
        <text>(R)-pantothenate + ATP = (R)-4'-phosphopantothenate + ADP + H(+)</text>
        <dbReference type="Rhea" id="RHEA:16373"/>
        <dbReference type="ChEBI" id="CHEBI:10986"/>
        <dbReference type="ChEBI" id="CHEBI:15378"/>
        <dbReference type="ChEBI" id="CHEBI:29032"/>
        <dbReference type="ChEBI" id="CHEBI:30616"/>
        <dbReference type="ChEBI" id="CHEBI:456216"/>
        <dbReference type="EC" id="2.7.1.33"/>
    </reaction>
</comment>
<evidence type="ECO:0000256" key="7">
    <source>
        <dbReference type="ARBA" id="ARBA00022490"/>
    </source>
</evidence>
<organism evidence="17 18">
    <name type="scientific">Jeotgalibaca dankookensis</name>
    <dbReference type="NCBI Taxonomy" id="708126"/>
    <lineage>
        <taxon>Bacteria</taxon>
        <taxon>Bacillati</taxon>
        <taxon>Bacillota</taxon>
        <taxon>Bacilli</taxon>
        <taxon>Lactobacillales</taxon>
        <taxon>Carnobacteriaceae</taxon>
        <taxon>Jeotgalibaca</taxon>
    </lineage>
</organism>
<keyword evidence="9 14" id="KW-0547">Nucleotide-binding</keyword>
<reference evidence="17 18" key="1">
    <citation type="journal article" date="2014" name="Int. J. Syst. Evol. Microbiol.">
        <title>Jeotgalibaca dankookensis gen. nov., sp. nov., a member of the family Carnobacteriaceae, isolated from seujeot (Korean traditional food).</title>
        <authorList>
            <person name="Lee D.G."/>
            <person name="Trujillo M.E."/>
            <person name="Kang H."/>
            <person name="Ahn T.Y."/>
        </authorList>
    </citation>
    <scope>NUCLEOTIDE SEQUENCE [LARGE SCALE GENOMIC DNA]</scope>
    <source>
        <strain evidence="17 18">EX-07</strain>
    </source>
</reference>
<dbReference type="Proteomes" id="UP000188993">
    <property type="component" value="Chromosome"/>
</dbReference>
<proteinExistence type="inferred from homology"/>
<dbReference type="STRING" id="708126.BW727_101261"/>
<accession>A0A1S6IQ01</accession>
<evidence type="ECO:0000256" key="12">
    <source>
        <dbReference type="ARBA" id="ARBA00022993"/>
    </source>
</evidence>
<evidence type="ECO:0000313" key="17">
    <source>
        <dbReference type="EMBL" id="AQS53628.1"/>
    </source>
</evidence>
<evidence type="ECO:0000256" key="2">
    <source>
        <dbReference type="ARBA" id="ARBA00004496"/>
    </source>
</evidence>
<dbReference type="CDD" id="cd02025">
    <property type="entry name" value="PanK"/>
    <property type="match status" value="1"/>
</dbReference>
<keyword evidence="18" id="KW-1185">Reference proteome</keyword>
<protein>
    <recommendedName>
        <fullName evidence="6 14">Pantothenate kinase</fullName>
        <ecNumber evidence="5 14">2.7.1.33</ecNumber>
    </recommendedName>
    <alternativeName>
        <fullName evidence="13 14">Pantothenic acid kinase</fullName>
    </alternativeName>
</protein>
<dbReference type="GO" id="GO:0015937">
    <property type="term" value="P:coenzyme A biosynthetic process"/>
    <property type="evidence" value="ECO:0007669"/>
    <property type="project" value="UniProtKB-UniRule"/>
</dbReference>
<dbReference type="Pfam" id="PF00485">
    <property type="entry name" value="PRK"/>
    <property type="match status" value="1"/>
</dbReference>
<evidence type="ECO:0000256" key="14">
    <source>
        <dbReference type="HAMAP-Rule" id="MF_00215"/>
    </source>
</evidence>
<dbReference type="AlphaFoldDB" id="A0A1S6IQ01"/>
<dbReference type="EMBL" id="CP019728">
    <property type="protein sequence ID" value="AQS53628.1"/>
    <property type="molecule type" value="Genomic_DNA"/>
</dbReference>